<accession>A0A7C4A0N1</accession>
<protein>
    <submittedName>
        <fullName evidence="3">S-layer family protein</fullName>
    </submittedName>
</protein>
<reference evidence="3" key="1">
    <citation type="journal article" date="2020" name="mSystems">
        <title>Genome- and Community-Level Interaction Insights into Carbon Utilization and Element Cycling Functions of Hydrothermarchaeota in Hydrothermal Sediment.</title>
        <authorList>
            <person name="Zhou Z."/>
            <person name="Liu Y."/>
            <person name="Xu W."/>
            <person name="Pan J."/>
            <person name="Luo Z.H."/>
            <person name="Li M."/>
        </authorList>
    </citation>
    <scope>NUCLEOTIDE SEQUENCE [LARGE SCALE GENOMIC DNA]</scope>
    <source>
        <strain evidence="3">SpSt-374</strain>
    </source>
</reference>
<dbReference type="EMBL" id="DSPX01000232">
    <property type="protein sequence ID" value="HGG03347.1"/>
    <property type="molecule type" value="Genomic_DNA"/>
</dbReference>
<name>A0A7C4A0N1_9CYAN</name>
<dbReference type="InterPro" id="IPR008638">
    <property type="entry name" value="FhaB/CdiA-like_TPS"/>
</dbReference>
<dbReference type="SMART" id="SM00912">
    <property type="entry name" value="Haemagg_act"/>
    <property type="match status" value="1"/>
</dbReference>
<comment type="caution">
    <text evidence="3">The sequence shown here is derived from an EMBL/GenBank/DDBJ whole genome shotgun (WGS) entry which is preliminary data.</text>
</comment>
<dbReference type="SUPFAM" id="SSF51126">
    <property type="entry name" value="Pectin lyase-like"/>
    <property type="match status" value="3"/>
</dbReference>
<dbReference type="Pfam" id="PF05860">
    <property type="entry name" value="TPS"/>
    <property type="match status" value="1"/>
</dbReference>
<feature type="region of interest" description="Disordered" evidence="1">
    <location>
        <begin position="856"/>
        <end position="890"/>
    </location>
</feature>
<gene>
    <name evidence="3" type="ORF">ENR15_22590</name>
</gene>
<feature type="compositionally biased region" description="Polar residues" evidence="1">
    <location>
        <begin position="868"/>
        <end position="878"/>
    </location>
</feature>
<dbReference type="NCBIfam" id="TIGR01901">
    <property type="entry name" value="adhes_NPXG"/>
    <property type="match status" value="1"/>
</dbReference>
<dbReference type="InterPro" id="IPR012334">
    <property type="entry name" value="Pectin_lyas_fold"/>
</dbReference>
<evidence type="ECO:0000259" key="2">
    <source>
        <dbReference type="SMART" id="SM00912"/>
    </source>
</evidence>
<proteinExistence type="predicted"/>
<dbReference type="AlphaFoldDB" id="A0A7C4A0N1"/>
<dbReference type="Gene3D" id="2.160.20.10">
    <property type="entry name" value="Single-stranded right-handed beta-helix, Pectin lyase-like"/>
    <property type="match status" value="2"/>
</dbReference>
<evidence type="ECO:0000256" key="1">
    <source>
        <dbReference type="SAM" id="MobiDB-lite"/>
    </source>
</evidence>
<sequence>MNESLEQPRKLVRSENKGFWFLFLLLSSMCPTLVRAQVIPDALLPNNSTVTSEANLIRIEGGTQSGGNLFHSFTDFSIPSGTEALFNNAGTIEHIITRVTGGKVSNIDGTISANGTANLFLLNPAGMVFGPGAQLNIGGSFIASSASRIQFADGSFYSATDMNTEPLLTISVPLGLQFGENPGAIVNRSQSLTRNPQSDLPLPTNTGLEVAPGRTLALVGGDILLEGGNLTALQGEIKLASIGSGGIVTFSPTLTGLDFNYASVATFGNIDILGNSTLNVSGLGGGSIRLRGREIEIGDDASIFAITFGDTNGRGMEIEADRFRLQNSALISTTTLGAGNAGSLTIRAPESVEISGLGAAALRQILLSASAGTLRTNQIQFGILLSTQGAGRAGTMTIETGNLTMKEGAFLSTSTNARGAGGNMILRASAIDIDSSATISSAGPFSTANAGQIVLETGTLRLVNGGAILATTLGSGLGGNITINADTVAASGSSVGRITGFSSSSLLGTGRAGNIEIDARRIVISEGAFITSGSGGTIESLVVGGGAGGNIILRASESIEVRGISPETEVASVVATRSVSDSPAGNIRIETRELIVSEGASLNVAGGLQNNGAGDAGTLEIVANSIRLEAGGSLSASTASGQGGNISIQTRDLRLRGQSTIATNADNSDGGNIAIAADNLVALENSDITANAQAGFGGRVNISATGIFGTQFREQLTPESDITATSNLGPSFSGVVEINTPDVQPAGGLLELSSQLQDQSQLVTQSCQADSGNEFYIVGRGGLPTSPYEPLVAPLGETNWVEPAAVIPISRHSTPQNSVLNHQPSPKTRQEIIEATAWAVSPTGEVFLVVAAPNSHSRSGLQMPTDCSALQSQSSNPGSALRSRFRVRAD</sequence>
<organism evidence="3">
    <name type="scientific">Planktothricoides sp. SpSt-374</name>
    <dbReference type="NCBI Taxonomy" id="2282167"/>
    <lineage>
        <taxon>Bacteria</taxon>
        <taxon>Bacillati</taxon>
        <taxon>Cyanobacteriota</taxon>
        <taxon>Cyanophyceae</taxon>
        <taxon>Oscillatoriophycideae</taxon>
        <taxon>Oscillatoriales</taxon>
        <taxon>Oscillatoriaceae</taxon>
        <taxon>Planktothricoides</taxon>
    </lineage>
</organism>
<evidence type="ECO:0000313" key="3">
    <source>
        <dbReference type="EMBL" id="HGG03347.1"/>
    </source>
</evidence>
<dbReference type="InterPro" id="IPR011050">
    <property type="entry name" value="Pectin_lyase_fold/virulence"/>
</dbReference>
<feature type="domain" description="Filamentous haemagglutinin FhaB/tRNA nuclease CdiA-like TPS" evidence="2">
    <location>
        <begin position="40"/>
        <end position="152"/>
    </location>
</feature>